<protein>
    <submittedName>
        <fullName evidence="4">Putative glycosyltransferase family 15</fullName>
    </submittedName>
</protein>
<evidence type="ECO:0000256" key="2">
    <source>
        <dbReference type="ARBA" id="ARBA00022679"/>
    </source>
</evidence>
<comment type="similarity">
    <text evidence="1">Belongs to the glycosyltransferase 15 family.</text>
</comment>
<dbReference type="InterPro" id="IPR029044">
    <property type="entry name" value="Nucleotide-diphossugar_trans"/>
</dbReference>
<dbReference type="GO" id="GO:0005794">
    <property type="term" value="C:Golgi apparatus"/>
    <property type="evidence" value="ECO:0007669"/>
    <property type="project" value="TreeGrafter"/>
</dbReference>
<keyword evidence="5" id="KW-1185">Reference proteome</keyword>
<feature type="transmembrane region" description="Helical" evidence="3">
    <location>
        <begin position="189"/>
        <end position="211"/>
    </location>
</feature>
<keyword evidence="3" id="KW-0472">Membrane</keyword>
<dbReference type="VEuPathDB" id="TriTrypDB:Lsey_0555_0010"/>
<dbReference type="OMA" id="SEIRIPC"/>
<dbReference type="AlphaFoldDB" id="A0A0N1HSY6"/>
<dbReference type="GO" id="GO:0016020">
    <property type="term" value="C:membrane"/>
    <property type="evidence" value="ECO:0007669"/>
    <property type="project" value="InterPro"/>
</dbReference>
<name>A0A0N1HSY6_LEPSE</name>
<dbReference type="PANTHER" id="PTHR31121:SF6">
    <property type="entry name" value="ALPHA-1,2 MANNOSYLTRANSFERASE KTR1"/>
    <property type="match status" value="1"/>
</dbReference>
<dbReference type="EMBL" id="LJSK01000555">
    <property type="protein sequence ID" value="KPI82761.1"/>
    <property type="molecule type" value="Genomic_DNA"/>
</dbReference>
<dbReference type="PANTHER" id="PTHR31121">
    <property type="entry name" value="ALPHA-1,2 MANNOSYLTRANSFERASE KTR1"/>
    <property type="match status" value="1"/>
</dbReference>
<dbReference type="InterPro" id="IPR002685">
    <property type="entry name" value="Glyco_trans_15"/>
</dbReference>
<evidence type="ECO:0000313" key="4">
    <source>
        <dbReference type="EMBL" id="KPI82761.1"/>
    </source>
</evidence>
<evidence type="ECO:0000256" key="1">
    <source>
        <dbReference type="ARBA" id="ARBA00007677"/>
    </source>
</evidence>
<organism evidence="4 5">
    <name type="scientific">Leptomonas seymouri</name>
    <dbReference type="NCBI Taxonomy" id="5684"/>
    <lineage>
        <taxon>Eukaryota</taxon>
        <taxon>Discoba</taxon>
        <taxon>Euglenozoa</taxon>
        <taxon>Kinetoplastea</taxon>
        <taxon>Metakinetoplastina</taxon>
        <taxon>Trypanosomatida</taxon>
        <taxon>Trypanosomatidae</taxon>
        <taxon>Leishmaniinae</taxon>
        <taxon>Leptomonas</taxon>
    </lineage>
</organism>
<dbReference type="OrthoDB" id="243757at2759"/>
<dbReference type="GO" id="GO:0000026">
    <property type="term" value="F:alpha-1,2-mannosyltransferase activity"/>
    <property type="evidence" value="ECO:0007669"/>
    <property type="project" value="TreeGrafter"/>
</dbReference>
<reference evidence="4 5" key="1">
    <citation type="journal article" date="2015" name="PLoS Pathog.">
        <title>Leptomonas seymouri: Adaptations to the Dixenous Life Cycle Analyzed by Genome Sequencing, Transcriptome Profiling and Co-infection with Leishmania donovani.</title>
        <authorList>
            <person name="Kraeva N."/>
            <person name="Butenko A."/>
            <person name="Hlavacova J."/>
            <person name="Kostygov A."/>
            <person name="Myskova J."/>
            <person name="Grybchuk D."/>
            <person name="Lestinova T."/>
            <person name="Votypka J."/>
            <person name="Volf P."/>
            <person name="Opperdoes F."/>
            <person name="Flegontov P."/>
            <person name="Lukes J."/>
            <person name="Yurchenko V."/>
        </authorList>
    </citation>
    <scope>NUCLEOTIDE SEQUENCE [LARGE SCALE GENOMIC DNA]</scope>
    <source>
        <strain evidence="4 5">ATCC 30220</strain>
    </source>
</reference>
<proteinExistence type="inferred from homology"/>
<keyword evidence="2 4" id="KW-0808">Transferase</keyword>
<dbReference type="GO" id="GO:0006487">
    <property type="term" value="P:protein N-linked glycosylation"/>
    <property type="evidence" value="ECO:0007669"/>
    <property type="project" value="TreeGrafter"/>
</dbReference>
<evidence type="ECO:0000256" key="3">
    <source>
        <dbReference type="SAM" id="Phobius"/>
    </source>
</evidence>
<gene>
    <name evidence="4" type="ORF">ABL78_8225</name>
</gene>
<accession>A0A0N1HSY6</accession>
<sequence length="1111" mass="125354">MHTHCDNNNMDMLMKSVEGDERGALPGEWEGAASLRRLNYSKKFKEAEVAETAASSGTQTEHQYTGTGIFLYSFQQRLCPPSLRACTQQWFLLPLLLCASAMRNTLKALCLRYPKGLFSSCYHRVRRLSWLGALLNGCTSLACDVKSFCSYLFSRVRHGCPSYLHPSPKPELPLAHCCSRYPDRSWRCASCIALGLLISLVVLLVAGQLWASLVNDQYLDMRIQLRAAYPARQVDDAVRAMKRLVPANQSLRPPLPGDLPPLSFAQAVKQRIHHYVEDLLLDVLATAHAFQQPYAVHTAEVCMTELLKILGASNYSMLDDHPIRSTEVNLATTAHDSNPKEGMITGEGMLAITRAAVLRCIHGVPTLPEPQWVSCRAHRMTIEAAFASLWNAFASASEVVEVQPKCLARSEIRIPCADAGITADSRIATAVRVPPDESSRVQYLYEHGRLGVDSDMLAKLYYHYTPALPAQAREWYNSMWDEEIDEGFDELVKRVLTQGERFRRTTAASSGDKPARPLSGVILVLSGASERSPVDRANGFMDHALPLLERNLLHAYPYYPVHVFYEATPPPMSKFMVTQQWSLTDVLRHSDVFTILHSWSPSNLTTTNREGYSFHIPAPPPVIVDSVDKLRVMREQQSDAQHWFKAVASRVPSAPYVTFENVAPFFSTLPCGVTEEDVSVWVRDKRVYQDHRRGYRQMCRFWARFVWHLPSLRIWVNSTEGRRAMTAYTDPEGPTTEDSSALPPWRYRYAYYLRLDTDSFLHDPVPCDPFVTMMRRRCAYGYNSLVVDLKSVTLNLGTAIAEWIDNRTSIRHGERAFAGVNATRSAAAVNWWGRLSDPSVRSIVTLMPAGAWKSRQLPPLPPTWPWPNVYPEHSSAALSAAEKDVLRALFFTSAVETPKSMAEVRQLAEVRRAATETPYRPLPPRFTAESKYNRMMYFNNFELGTFALKNHPLYISVTELFDNRDYDDVTGPEREAAGIDYELMQLHPGDASDVEVEYGASVYTVPVYLLRKQTDGESAVHRPSARVSDSSPPPFQCLGRRLNGHVGEDPDMNVTARDINRDWRSGYFQYRWGDAPVHTFGVEAVMQREGWGVCAFARDFGSYKHGTYTVK</sequence>
<dbReference type="SUPFAM" id="SSF53448">
    <property type="entry name" value="Nucleotide-diphospho-sugar transferases"/>
    <property type="match status" value="1"/>
</dbReference>
<keyword evidence="3" id="KW-0812">Transmembrane</keyword>
<evidence type="ECO:0000313" key="5">
    <source>
        <dbReference type="Proteomes" id="UP000038009"/>
    </source>
</evidence>
<keyword evidence="3" id="KW-1133">Transmembrane helix</keyword>
<dbReference type="GO" id="GO:0000032">
    <property type="term" value="P:cell wall mannoprotein biosynthetic process"/>
    <property type="evidence" value="ECO:0007669"/>
    <property type="project" value="TreeGrafter"/>
</dbReference>
<dbReference type="Gene3D" id="3.90.550.10">
    <property type="entry name" value="Spore Coat Polysaccharide Biosynthesis Protein SpsA, Chain A"/>
    <property type="match status" value="2"/>
</dbReference>
<comment type="caution">
    <text evidence="4">The sequence shown here is derived from an EMBL/GenBank/DDBJ whole genome shotgun (WGS) entry which is preliminary data.</text>
</comment>
<dbReference type="Proteomes" id="UP000038009">
    <property type="component" value="Unassembled WGS sequence"/>
</dbReference>